<feature type="domain" description="Tll0287-like" evidence="2">
    <location>
        <begin position="40"/>
        <end position="196"/>
    </location>
</feature>
<dbReference type="Pfam" id="PF11845">
    <property type="entry name" value="Tll0287-like"/>
    <property type="match status" value="1"/>
</dbReference>
<proteinExistence type="predicted"/>
<dbReference type="EMBL" id="CACSIO010000023">
    <property type="protein sequence ID" value="CAA0114129.1"/>
    <property type="molecule type" value="Genomic_DNA"/>
</dbReference>
<evidence type="ECO:0000313" key="4">
    <source>
        <dbReference type="Proteomes" id="UP000441399"/>
    </source>
</evidence>
<evidence type="ECO:0000259" key="2">
    <source>
        <dbReference type="Pfam" id="PF11845"/>
    </source>
</evidence>
<dbReference type="InterPro" id="IPR021796">
    <property type="entry name" value="Tll0287-like_dom"/>
</dbReference>
<evidence type="ECO:0000256" key="1">
    <source>
        <dbReference type="SAM" id="SignalP"/>
    </source>
</evidence>
<organism evidence="3 4">
    <name type="scientific">BD1-7 clade bacterium</name>
    <dbReference type="NCBI Taxonomy" id="2029982"/>
    <lineage>
        <taxon>Bacteria</taxon>
        <taxon>Pseudomonadati</taxon>
        <taxon>Pseudomonadota</taxon>
        <taxon>Gammaproteobacteria</taxon>
        <taxon>Cellvibrionales</taxon>
        <taxon>Spongiibacteraceae</taxon>
        <taxon>BD1-7 clade</taxon>
    </lineage>
</organism>
<dbReference type="OrthoDB" id="5800769at2"/>
<keyword evidence="4" id="KW-1185">Reference proteome</keyword>
<protein>
    <recommendedName>
        <fullName evidence="2">Tll0287-like domain-containing protein</fullName>
    </recommendedName>
</protein>
<sequence length="198" mass="21774">MNTILKTAIAATAVTTIISLAGCQNDNSATQEQSQPPKVEAQLLSDTLHHFAVASRDSYAKNVVQPLAIQYKVIDANEDWQQSHALALPAQMARYTAENFKNRSLAVDIHLRSLWPINRKNRPVSMLETEGLKAVAENPSQPFYRLRDVNGQQVFTAIYADVASSNSCINCHNKHPDSARNDFVGGDVLGGFVVNIKL</sequence>
<keyword evidence="1" id="KW-0732">Signal</keyword>
<dbReference type="AlphaFoldDB" id="A0A5S9QAC3"/>
<dbReference type="PROSITE" id="PS51257">
    <property type="entry name" value="PROKAR_LIPOPROTEIN"/>
    <property type="match status" value="1"/>
</dbReference>
<name>A0A5S9QAC3_9GAMM</name>
<evidence type="ECO:0000313" key="3">
    <source>
        <dbReference type="EMBL" id="CAA0114129.1"/>
    </source>
</evidence>
<accession>A0A5S9QAC3</accession>
<feature type="chain" id="PRO_5025056857" description="Tll0287-like domain-containing protein" evidence="1">
    <location>
        <begin position="22"/>
        <end position="198"/>
    </location>
</feature>
<reference evidence="3 4" key="1">
    <citation type="submission" date="2019-11" db="EMBL/GenBank/DDBJ databases">
        <authorList>
            <person name="Holert J."/>
        </authorList>
    </citation>
    <scope>NUCLEOTIDE SEQUENCE [LARGE SCALE GENOMIC DNA]</scope>
    <source>
        <strain evidence="3">SB11_3</strain>
    </source>
</reference>
<dbReference type="Proteomes" id="UP000441399">
    <property type="component" value="Unassembled WGS sequence"/>
</dbReference>
<gene>
    <name evidence="3" type="ORF">OPDIPICF_01560</name>
</gene>
<feature type="signal peptide" evidence="1">
    <location>
        <begin position="1"/>
        <end position="21"/>
    </location>
</feature>